<dbReference type="InterPro" id="IPR001900">
    <property type="entry name" value="RNase_II/R"/>
</dbReference>
<proteinExistence type="predicted"/>
<evidence type="ECO:0000259" key="2">
    <source>
        <dbReference type="Pfam" id="PF00773"/>
    </source>
</evidence>
<dbReference type="AlphaFoldDB" id="A0A4W5LL42"/>
<reference evidence="3" key="2">
    <citation type="submission" date="2025-08" db="UniProtKB">
        <authorList>
            <consortium name="Ensembl"/>
        </authorList>
    </citation>
    <scope>IDENTIFICATION</scope>
</reference>
<keyword evidence="4" id="KW-1185">Reference proteome</keyword>
<dbReference type="GO" id="GO:0006402">
    <property type="term" value="P:mRNA catabolic process"/>
    <property type="evidence" value="ECO:0007669"/>
    <property type="project" value="TreeGrafter"/>
</dbReference>
<protein>
    <recommendedName>
        <fullName evidence="1">DIS3-like exonuclease 1</fullName>
    </recommendedName>
</protein>
<dbReference type="InterPro" id="IPR012340">
    <property type="entry name" value="NA-bd_OB-fold"/>
</dbReference>
<dbReference type="GO" id="GO:0003723">
    <property type="term" value="F:RNA binding"/>
    <property type="evidence" value="ECO:0007669"/>
    <property type="project" value="InterPro"/>
</dbReference>
<reference evidence="4" key="1">
    <citation type="submission" date="2018-06" db="EMBL/GenBank/DDBJ databases">
        <title>Genome assembly of Danube salmon.</title>
        <authorList>
            <person name="Macqueen D.J."/>
            <person name="Gundappa M.K."/>
        </authorList>
    </citation>
    <scope>NUCLEOTIDE SEQUENCE [LARGE SCALE GENOMIC DNA]</scope>
</reference>
<dbReference type="Ensembl" id="ENSHHUT00000027063.1">
    <property type="protein sequence ID" value="ENSHHUP00000026035.1"/>
    <property type="gene ID" value="ENSHHUG00000016461.1"/>
</dbReference>
<dbReference type="GeneTree" id="ENSGT00530000063106"/>
<evidence type="ECO:0000313" key="4">
    <source>
        <dbReference type="Proteomes" id="UP000314982"/>
    </source>
</evidence>
<dbReference type="InterPro" id="IPR050180">
    <property type="entry name" value="RNR_Ribonuclease"/>
</dbReference>
<evidence type="ECO:0000313" key="3">
    <source>
        <dbReference type="Ensembl" id="ENSHHUP00000026035.1"/>
    </source>
</evidence>
<feature type="domain" description="RNB" evidence="2">
    <location>
        <begin position="1"/>
        <end position="101"/>
    </location>
</feature>
<organism evidence="3 4">
    <name type="scientific">Hucho hucho</name>
    <name type="common">huchen</name>
    <dbReference type="NCBI Taxonomy" id="62062"/>
    <lineage>
        <taxon>Eukaryota</taxon>
        <taxon>Metazoa</taxon>
        <taxon>Chordata</taxon>
        <taxon>Craniata</taxon>
        <taxon>Vertebrata</taxon>
        <taxon>Euteleostomi</taxon>
        <taxon>Actinopterygii</taxon>
        <taxon>Neopterygii</taxon>
        <taxon>Teleostei</taxon>
        <taxon>Protacanthopterygii</taxon>
        <taxon>Salmoniformes</taxon>
        <taxon>Salmonidae</taxon>
        <taxon>Salmoninae</taxon>
        <taxon>Hucho</taxon>
    </lineage>
</organism>
<evidence type="ECO:0000256" key="1">
    <source>
        <dbReference type="ARBA" id="ARBA00016366"/>
    </source>
</evidence>
<name>A0A4W5LL42_9TELE</name>
<dbReference type="STRING" id="62062.ENSHHUP00000026035"/>
<sequence length="103" mass="11894">MIYANHWVARKIQESFPQQALLRHHPPPRQEFFNQLQDSARARGFTIDTRSNKALADSLDRAIDPRDPLVNRLLRVMATMAMSNALYFSTGACPVDQYYHYGN</sequence>
<dbReference type="GO" id="GO:0016075">
    <property type="term" value="P:rRNA catabolic process"/>
    <property type="evidence" value="ECO:0007669"/>
    <property type="project" value="TreeGrafter"/>
</dbReference>
<accession>A0A4W5LL42</accession>
<reference evidence="3" key="3">
    <citation type="submission" date="2025-09" db="UniProtKB">
        <authorList>
            <consortium name="Ensembl"/>
        </authorList>
    </citation>
    <scope>IDENTIFICATION</scope>
</reference>
<dbReference type="Proteomes" id="UP000314982">
    <property type="component" value="Unassembled WGS sequence"/>
</dbReference>
<dbReference type="GO" id="GO:0000177">
    <property type="term" value="C:cytoplasmic exosome (RNase complex)"/>
    <property type="evidence" value="ECO:0007669"/>
    <property type="project" value="TreeGrafter"/>
</dbReference>
<dbReference type="PANTHER" id="PTHR23355:SF30">
    <property type="entry name" value="DIS3-LIKE EXONUCLEASE 1"/>
    <property type="match status" value="1"/>
</dbReference>
<dbReference type="SUPFAM" id="SSF50249">
    <property type="entry name" value="Nucleic acid-binding proteins"/>
    <property type="match status" value="1"/>
</dbReference>
<dbReference type="PANTHER" id="PTHR23355">
    <property type="entry name" value="RIBONUCLEASE"/>
    <property type="match status" value="1"/>
</dbReference>
<dbReference type="Pfam" id="PF00773">
    <property type="entry name" value="RNB"/>
    <property type="match status" value="1"/>
</dbReference>
<dbReference type="GO" id="GO:0000175">
    <property type="term" value="F:3'-5'-RNA exonuclease activity"/>
    <property type="evidence" value="ECO:0007669"/>
    <property type="project" value="TreeGrafter"/>
</dbReference>